<dbReference type="AlphaFoldDB" id="A0A0T6AYM4"/>
<feature type="domain" description="FAD synthase middle" evidence="1">
    <location>
        <begin position="49"/>
        <end position="102"/>
    </location>
</feature>
<dbReference type="Proteomes" id="UP000051574">
    <property type="component" value="Unassembled WGS sequence"/>
</dbReference>
<evidence type="ECO:0000313" key="3">
    <source>
        <dbReference type="Proteomes" id="UP000051574"/>
    </source>
</evidence>
<feature type="non-terminal residue" evidence="2">
    <location>
        <position position="102"/>
    </location>
</feature>
<organism evidence="2 3">
    <name type="scientific">Oryctes borbonicus</name>
    <dbReference type="NCBI Taxonomy" id="1629725"/>
    <lineage>
        <taxon>Eukaryota</taxon>
        <taxon>Metazoa</taxon>
        <taxon>Ecdysozoa</taxon>
        <taxon>Arthropoda</taxon>
        <taxon>Hexapoda</taxon>
        <taxon>Insecta</taxon>
        <taxon>Pterygota</taxon>
        <taxon>Neoptera</taxon>
        <taxon>Endopterygota</taxon>
        <taxon>Coleoptera</taxon>
        <taxon>Polyphaga</taxon>
        <taxon>Scarabaeiformia</taxon>
        <taxon>Scarabaeidae</taxon>
        <taxon>Dynastinae</taxon>
        <taxon>Oryctes</taxon>
    </lineage>
</organism>
<dbReference type="PANTHER" id="PTHR13939:SF0">
    <property type="entry name" value="NMN AMIDOHYDROLASE-LIKE PROTEIN YFAY"/>
    <property type="match status" value="1"/>
</dbReference>
<accession>A0A0T6AYM4</accession>
<evidence type="ECO:0000313" key="2">
    <source>
        <dbReference type="EMBL" id="KRT80214.1"/>
    </source>
</evidence>
<name>A0A0T6AYM4_9SCAR</name>
<sequence>MFGEEKNRGGYKNYPNVSVKNVYMFPGIPQLLKKLFDCLGPKIFQSKEKFFKKTVYFNVTEKTLVVALNQLVKECPDVIFGSYPVLENSFYKVKITIEATEE</sequence>
<keyword evidence="3" id="KW-1185">Reference proteome</keyword>
<dbReference type="InterPro" id="IPR056596">
    <property type="entry name" value="FLAD1_M"/>
</dbReference>
<dbReference type="Pfam" id="PF24102">
    <property type="entry name" value="FLAD1_M"/>
    <property type="match status" value="1"/>
</dbReference>
<dbReference type="OrthoDB" id="270728at2759"/>
<dbReference type="EMBL" id="LJIG01022506">
    <property type="protein sequence ID" value="KRT80214.1"/>
    <property type="molecule type" value="Genomic_DNA"/>
</dbReference>
<reference evidence="2 3" key="1">
    <citation type="submission" date="2015-09" db="EMBL/GenBank/DDBJ databases">
        <title>Draft genome of the scarab beetle Oryctes borbonicus.</title>
        <authorList>
            <person name="Meyer J.M."/>
            <person name="Markov G.V."/>
            <person name="Baskaran P."/>
            <person name="Herrmann M."/>
            <person name="Sommer R.J."/>
            <person name="Roedelsperger C."/>
        </authorList>
    </citation>
    <scope>NUCLEOTIDE SEQUENCE [LARGE SCALE GENOMIC DNA]</scope>
    <source>
        <strain evidence="2">OB123</strain>
        <tissue evidence="2">Whole animal</tissue>
    </source>
</reference>
<dbReference type="InterPro" id="IPR050101">
    <property type="entry name" value="CinA"/>
</dbReference>
<evidence type="ECO:0000259" key="1">
    <source>
        <dbReference type="Pfam" id="PF24102"/>
    </source>
</evidence>
<comment type="caution">
    <text evidence="2">The sequence shown here is derived from an EMBL/GenBank/DDBJ whole genome shotgun (WGS) entry which is preliminary data.</text>
</comment>
<dbReference type="PANTHER" id="PTHR13939">
    <property type="entry name" value="NICOTINAMIDE-NUCLEOTIDE AMIDOHYDROLASE PNCC"/>
    <property type="match status" value="1"/>
</dbReference>
<protein>
    <recommendedName>
        <fullName evidence="1">FAD synthase middle domain-containing protein</fullName>
    </recommendedName>
</protein>
<gene>
    <name evidence="2" type="ORF">AMK59_7753</name>
</gene>
<proteinExistence type="predicted"/>